<protein>
    <submittedName>
        <fullName evidence="1">Uncharacterized protein</fullName>
    </submittedName>
</protein>
<gene>
    <name evidence="1" type="ORF">SLEP1_g51267</name>
</gene>
<keyword evidence="2" id="KW-1185">Reference proteome</keyword>
<organism evidence="1 2">
    <name type="scientific">Rubroshorea leprosula</name>
    <dbReference type="NCBI Taxonomy" id="152421"/>
    <lineage>
        <taxon>Eukaryota</taxon>
        <taxon>Viridiplantae</taxon>
        <taxon>Streptophyta</taxon>
        <taxon>Embryophyta</taxon>
        <taxon>Tracheophyta</taxon>
        <taxon>Spermatophyta</taxon>
        <taxon>Magnoliopsida</taxon>
        <taxon>eudicotyledons</taxon>
        <taxon>Gunneridae</taxon>
        <taxon>Pentapetalae</taxon>
        <taxon>rosids</taxon>
        <taxon>malvids</taxon>
        <taxon>Malvales</taxon>
        <taxon>Dipterocarpaceae</taxon>
        <taxon>Rubroshorea</taxon>
    </lineage>
</organism>
<reference evidence="1 2" key="1">
    <citation type="journal article" date="2021" name="Commun. Biol.">
        <title>The genome of Shorea leprosula (Dipterocarpaceae) highlights the ecological relevance of drought in aseasonal tropical rainforests.</title>
        <authorList>
            <person name="Ng K.K.S."/>
            <person name="Kobayashi M.J."/>
            <person name="Fawcett J.A."/>
            <person name="Hatakeyama M."/>
            <person name="Paape T."/>
            <person name="Ng C.H."/>
            <person name="Ang C.C."/>
            <person name="Tnah L.H."/>
            <person name="Lee C.T."/>
            <person name="Nishiyama T."/>
            <person name="Sese J."/>
            <person name="O'Brien M.J."/>
            <person name="Copetti D."/>
            <person name="Mohd Noor M.I."/>
            <person name="Ong R.C."/>
            <person name="Putra M."/>
            <person name="Sireger I.Z."/>
            <person name="Indrioko S."/>
            <person name="Kosugi Y."/>
            <person name="Izuno A."/>
            <person name="Isagi Y."/>
            <person name="Lee S.L."/>
            <person name="Shimizu K.K."/>
        </authorList>
    </citation>
    <scope>NUCLEOTIDE SEQUENCE [LARGE SCALE GENOMIC DNA]</scope>
    <source>
        <strain evidence="1">214</strain>
    </source>
</reference>
<evidence type="ECO:0000313" key="1">
    <source>
        <dbReference type="EMBL" id="GKV44035.1"/>
    </source>
</evidence>
<dbReference type="AlphaFoldDB" id="A0AAV5M2Q0"/>
<dbReference type="Proteomes" id="UP001054252">
    <property type="component" value="Unassembled WGS sequence"/>
</dbReference>
<proteinExistence type="predicted"/>
<evidence type="ECO:0000313" key="2">
    <source>
        <dbReference type="Proteomes" id="UP001054252"/>
    </source>
</evidence>
<dbReference type="EMBL" id="BPVZ01000176">
    <property type="protein sequence ID" value="GKV44035.1"/>
    <property type="molecule type" value="Genomic_DNA"/>
</dbReference>
<sequence>MATERREFCLREVAVWEEIAKLSDCCEMVSGSIFIGNLRNRWSF</sequence>
<accession>A0AAV5M2Q0</accession>
<comment type="caution">
    <text evidence="1">The sequence shown here is derived from an EMBL/GenBank/DDBJ whole genome shotgun (WGS) entry which is preliminary data.</text>
</comment>
<name>A0AAV5M2Q0_9ROSI</name>